<reference evidence="3" key="1">
    <citation type="submission" date="2008-12" db="EMBL/GenBank/DDBJ databases">
        <title>Annotation of Streptomyces ghanaensis ATCC 14672.</title>
        <authorList>
            <consortium name="The Broad Institute Genome Sequencing Platform"/>
            <consortium name="Broad Institute Microbial Sequencing Center"/>
            <person name="Fischbach M."/>
            <person name="Ward D."/>
            <person name="Young S."/>
            <person name="Kodira C.D."/>
            <person name="Zeng Q."/>
            <person name="Koehrsen M."/>
            <person name="Godfrey P."/>
            <person name="Alvarado L."/>
            <person name="Berlin A.M."/>
            <person name="Borenstein D."/>
            <person name="Chen Z."/>
            <person name="Engels R."/>
            <person name="Freedman E."/>
            <person name="Gellesch M."/>
            <person name="Goldberg J."/>
            <person name="Griggs A."/>
            <person name="Gujja S."/>
            <person name="Heiman D.I."/>
            <person name="Hepburn T.A."/>
            <person name="Howarth C."/>
            <person name="Jen D."/>
            <person name="Larson L."/>
            <person name="Lewis B."/>
            <person name="Mehta T."/>
            <person name="Park D."/>
            <person name="Pearson M."/>
            <person name="Roberts A."/>
            <person name="Saif S."/>
            <person name="Shea T.D."/>
            <person name="Shenoy N."/>
            <person name="Sisk P."/>
            <person name="Stolte C."/>
            <person name="Sykes S.N."/>
            <person name="Walk T."/>
            <person name="White J."/>
            <person name="Yandava C."/>
            <person name="Straight P."/>
            <person name="Clardy J."/>
            <person name="Hung D."/>
            <person name="Kolter R."/>
            <person name="Mekalanos J."/>
            <person name="Walker S."/>
            <person name="Walsh C.T."/>
            <person name="Wieland B.L.C."/>
            <person name="Ilzarbe M."/>
            <person name="Galagan J."/>
            <person name="Nusbaum C."/>
            <person name="Birren B."/>
        </authorList>
    </citation>
    <scope>NUCLEOTIDE SEQUENCE [LARGE SCALE GENOMIC DNA]</scope>
    <source>
        <strain evidence="3">ATCC 14672 / DSM 40746 / JCM 4963 / KCTC 9882 / NRRL B-12104 / FH 1290</strain>
    </source>
</reference>
<sequence length="75" mass="8238">MAWYDEEFGTPPRRRGGSLAVETDEFAQRNTPVSAGRTASGSSRAPRTVGHPRVGEEDVTLFSFPFDQSGTPPRR</sequence>
<dbReference type="EMBL" id="DS999641">
    <property type="protein sequence ID" value="EFE72198.2"/>
    <property type="molecule type" value="Genomic_DNA"/>
</dbReference>
<accession>D5ZNR7</accession>
<dbReference type="AlphaFoldDB" id="D5ZNR7"/>
<feature type="region of interest" description="Disordered" evidence="1">
    <location>
        <begin position="1"/>
        <end position="75"/>
    </location>
</feature>
<feature type="compositionally biased region" description="Low complexity" evidence="1">
    <location>
        <begin position="34"/>
        <end position="48"/>
    </location>
</feature>
<evidence type="ECO:0000313" key="3">
    <source>
        <dbReference type="Proteomes" id="UP000003824"/>
    </source>
</evidence>
<gene>
    <name evidence="2" type="ORF">SSFG_07433</name>
</gene>
<protein>
    <submittedName>
        <fullName evidence="2">Predicted protein</fullName>
    </submittedName>
</protein>
<evidence type="ECO:0000313" key="2">
    <source>
        <dbReference type="EMBL" id="EFE72198.2"/>
    </source>
</evidence>
<organism evidence="2 3">
    <name type="scientific">Streptomyces viridosporus (strain ATCC 14672 / DSM 40746 / JCM 4963 / KCTC 9882 / NRRL B-12104 / FH 1290)</name>
    <name type="common">Streptomyces ghanaensis</name>
    <dbReference type="NCBI Taxonomy" id="566461"/>
    <lineage>
        <taxon>Bacteria</taxon>
        <taxon>Bacillati</taxon>
        <taxon>Actinomycetota</taxon>
        <taxon>Actinomycetes</taxon>
        <taxon>Kitasatosporales</taxon>
        <taxon>Streptomycetaceae</taxon>
        <taxon>Streptomyces</taxon>
    </lineage>
</organism>
<name>D5ZNR7_STRV1</name>
<dbReference type="AntiFam" id="ANF00057">
    <property type="entry name" value="Translation of E. coli type CRISPR repeat"/>
</dbReference>
<evidence type="ECO:0000256" key="1">
    <source>
        <dbReference type="SAM" id="MobiDB-lite"/>
    </source>
</evidence>
<feature type="compositionally biased region" description="Polar residues" evidence="1">
    <location>
        <begin position="66"/>
        <end position="75"/>
    </location>
</feature>
<dbReference type="Proteomes" id="UP000003824">
    <property type="component" value="Unassembled WGS sequence"/>
</dbReference>
<proteinExistence type="predicted"/>